<dbReference type="EMBL" id="AUSU01009986">
    <property type="protein sequence ID" value="EPS57655.1"/>
    <property type="molecule type" value="Genomic_DNA"/>
</dbReference>
<dbReference type="SUPFAM" id="SSF50978">
    <property type="entry name" value="WD40 repeat-like"/>
    <property type="match status" value="1"/>
</dbReference>
<organism evidence="1 2">
    <name type="scientific">Genlisea aurea</name>
    <dbReference type="NCBI Taxonomy" id="192259"/>
    <lineage>
        <taxon>Eukaryota</taxon>
        <taxon>Viridiplantae</taxon>
        <taxon>Streptophyta</taxon>
        <taxon>Embryophyta</taxon>
        <taxon>Tracheophyta</taxon>
        <taxon>Spermatophyta</taxon>
        <taxon>Magnoliopsida</taxon>
        <taxon>eudicotyledons</taxon>
        <taxon>Gunneridae</taxon>
        <taxon>Pentapetalae</taxon>
        <taxon>asterids</taxon>
        <taxon>lamiids</taxon>
        <taxon>Lamiales</taxon>
        <taxon>Lentibulariaceae</taxon>
        <taxon>Genlisea</taxon>
    </lineage>
</organism>
<dbReference type="Proteomes" id="UP000015453">
    <property type="component" value="Unassembled WGS sequence"/>
</dbReference>
<comment type="caution">
    <text evidence="1">The sequence shown here is derived from an EMBL/GenBank/DDBJ whole genome shotgun (WGS) entry which is preliminary data.</text>
</comment>
<dbReference type="Gene3D" id="2.130.10.10">
    <property type="entry name" value="YVTN repeat-like/Quinoprotein amine dehydrogenase"/>
    <property type="match status" value="1"/>
</dbReference>
<evidence type="ECO:0000313" key="1">
    <source>
        <dbReference type="EMBL" id="EPS57655.1"/>
    </source>
</evidence>
<accession>S8BST1</accession>
<reference evidence="1 2" key="1">
    <citation type="journal article" date="2013" name="BMC Genomics">
        <title>The miniature genome of a carnivorous plant Genlisea aurea contains a low number of genes and short non-coding sequences.</title>
        <authorList>
            <person name="Leushkin E.V."/>
            <person name="Sutormin R.A."/>
            <person name="Nabieva E.R."/>
            <person name="Penin A.A."/>
            <person name="Kondrashov A.S."/>
            <person name="Logacheva M.D."/>
        </authorList>
    </citation>
    <scope>NUCLEOTIDE SEQUENCE [LARGE SCALE GENOMIC DNA]</scope>
</reference>
<gene>
    <name evidence="1" type="ORF">M569_17162</name>
</gene>
<dbReference type="InterPro" id="IPR015943">
    <property type="entry name" value="WD40/YVTN_repeat-like_dom_sf"/>
</dbReference>
<sequence>RFRDPENSSKWRHEMGLDGDGKRLLVTSDLLTAPIYHTVRDGIRSLRTRPHGGCITTVDWHPTLPVFLTGSSDHSVMVTSIL</sequence>
<proteinExistence type="predicted"/>
<keyword evidence="2" id="KW-1185">Reference proteome</keyword>
<feature type="non-terminal residue" evidence="1">
    <location>
        <position position="1"/>
    </location>
</feature>
<dbReference type="InterPro" id="IPR036322">
    <property type="entry name" value="WD40_repeat_dom_sf"/>
</dbReference>
<name>S8BST1_9LAMI</name>
<dbReference type="PANTHER" id="PTHR47198">
    <property type="entry name" value="OS05G0299300 PROTEIN"/>
    <property type="match status" value="1"/>
</dbReference>
<dbReference type="OrthoDB" id="538223at2759"/>
<dbReference type="AlphaFoldDB" id="S8BST1"/>
<protein>
    <submittedName>
        <fullName evidence="1">Uncharacterized protein</fullName>
    </submittedName>
</protein>
<dbReference type="PANTHER" id="PTHR47198:SF1">
    <property type="entry name" value="WD REPEAT-CONTAINING PROTEIN 91-LIKE ISOFORM X1"/>
    <property type="match status" value="1"/>
</dbReference>
<evidence type="ECO:0000313" key="2">
    <source>
        <dbReference type="Proteomes" id="UP000015453"/>
    </source>
</evidence>